<comment type="caution">
    <text evidence="2">The sequence shown here is derived from an EMBL/GenBank/DDBJ whole genome shotgun (WGS) entry which is preliminary data.</text>
</comment>
<feature type="compositionally biased region" description="Low complexity" evidence="1">
    <location>
        <begin position="229"/>
        <end position="244"/>
    </location>
</feature>
<feature type="compositionally biased region" description="Low complexity" evidence="1">
    <location>
        <begin position="137"/>
        <end position="159"/>
    </location>
</feature>
<name>A0AAN6MBL1_9PEZI</name>
<gene>
    <name evidence="2" type="ORF">C8A05DRAFT_39487</name>
</gene>
<evidence type="ECO:0000313" key="3">
    <source>
        <dbReference type="Proteomes" id="UP001303889"/>
    </source>
</evidence>
<sequence>MKRRDSTTPSARAIREIEAALGDIGRGTDFPMARSRGGSTSSRTGEGVVPPQPTRPPPPVPPIPAEHRQPPQLPGARLGDDVRLPADQPAAAAAAATGAMEAAAPSSVPGPPRGLKYSLFPPPFFPPPTGPLPPLPRGSLASAASLAPSGASGPSASTGQPDGPPQLRRPRDLEPCNPHGYPAPPAFGHNWAPPNLARARHAHPTRPTSHRAGPVGPPVGSRPREHSPDAAATTTTTTDTTSSAAAAMDAEANLVPPPFPPRLAPSFLAPPRRPAGHTHSASTTLPTTGQFAYYPVMSPYEAEVAVFGGFGEGEGSPRATSHDGDEEEEGGRMVIRDFDEVGVRDV</sequence>
<protein>
    <submittedName>
        <fullName evidence="2">Uncharacterized protein</fullName>
    </submittedName>
</protein>
<feature type="compositionally biased region" description="Pro residues" evidence="1">
    <location>
        <begin position="50"/>
        <end position="64"/>
    </location>
</feature>
<feature type="region of interest" description="Disordered" evidence="1">
    <location>
        <begin position="308"/>
        <end position="346"/>
    </location>
</feature>
<evidence type="ECO:0000313" key="2">
    <source>
        <dbReference type="EMBL" id="KAK3896963.1"/>
    </source>
</evidence>
<reference evidence="2" key="2">
    <citation type="submission" date="2023-05" db="EMBL/GenBank/DDBJ databases">
        <authorList>
            <consortium name="Lawrence Berkeley National Laboratory"/>
            <person name="Steindorff A."/>
            <person name="Hensen N."/>
            <person name="Bonometti L."/>
            <person name="Westerberg I."/>
            <person name="Brannstrom I.O."/>
            <person name="Guillou S."/>
            <person name="Cros-Aarteil S."/>
            <person name="Calhoun S."/>
            <person name="Haridas S."/>
            <person name="Kuo A."/>
            <person name="Mondo S."/>
            <person name="Pangilinan J."/>
            <person name="Riley R."/>
            <person name="Labutti K."/>
            <person name="Andreopoulos B."/>
            <person name="Lipzen A."/>
            <person name="Chen C."/>
            <person name="Yanf M."/>
            <person name="Daum C."/>
            <person name="Ng V."/>
            <person name="Clum A."/>
            <person name="Ohm R."/>
            <person name="Martin F."/>
            <person name="Silar P."/>
            <person name="Natvig D."/>
            <person name="Lalanne C."/>
            <person name="Gautier V."/>
            <person name="Ament-Velasquez S.L."/>
            <person name="Kruys A."/>
            <person name="Hutchinson M.I."/>
            <person name="Powell A.J."/>
            <person name="Barry K."/>
            <person name="Miller A.N."/>
            <person name="Grigoriev I.V."/>
            <person name="Debuchy R."/>
            <person name="Gladieux P."/>
            <person name="Thoren M.H."/>
            <person name="Johannesson H."/>
        </authorList>
    </citation>
    <scope>NUCLEOTIDE SEQUENCE</scope>
    <source>
        <strain evidence="2">CBS 103.79</strain>
    </source>
</reference>
<feature type="compositionally biased region" description="Low complexity" evidence="1">
    <location>
        <begin position="34"/>
        <end position="49"/>
    </location>
</feature>
<keyword evidence="3" id="KW-1185">Reference proteome</keyword>
<organism evidence="2 3">
    <name type="scientific">Staphylotrichum tortipilum</name>
    <dbReference type="NCBI Taxonomy" id="2831512"/>
    <lineage>
        <taxon>Eukaryota</taxon>
        <taxon>Fungi</taxon>
        <taxon>Dikarya</taxon>
        <taxon>Ascomycota</taxon>
        <taxon>Pezizomycotina</taxon>
        <taxon>Sordariomycetes</taxon>
        <taxon>Sordariomycetidae</taxon>
        <taxon>Sordariales</taxon>
        <taxon>Chaetomiaceae</taxon>
        <taxon>Staphylotrichum</taxon>
    </lineage>
</organism>
<reference evidence="2" key="1">
    <citation type="journal article" date="2023" name="Mol. Phylogenet. Evol.">
        <title>Genome-scale phylogeny and comparative genomics of the fungal order Sordariales.</title>
        <authorList>
            <person name="Hensen N."/>
            <person name="Bonometti L."/>
            <person name="Westerberg I."/>
            <person name="Brannstrom I.O."/>
            <person name="Guillou S."/>
            <person name="Cros-Aarteil S."/>
            <person name="Calhoun S."/>
            <person name="Haridas S."/>
            <person name="Kuo A."/>
            <person name="Mondo S."/>
            <person name="Pangilinan J."/>
            <person name="Riley R."/>
            <person name="LaButti K."/>
            <person name="Andreopoulos B."/>
            <person name="Lipzen A."/>
            <person name="Chen C."/>
            <person name="Yan M."/>
            <person name="Daum C."/>
            <person name="Ng V."/>
            <person name="Clum A."/>
            <person name="Steindorff A."/>
            <person name="Ohm R.A."/>
            <person name="Martin F."/>
            <person name="Silar P."/>
            <person name="Natvig D.O."/>
            <person name="Lalanne C."/>
            <person name="Gautier V."/>
            <person name="Ament-Velasquez S.L."/>
            <person name="Kruys A."/>
            <person name="Hutchinson M.I."/>
            <person name="Powell A.J."/>
            <person name="Barry K."/>
            <person name="Miller A.N."/>
            <person name="Grigoriev I.V."/>
            <person name="Debuchy R."/>
            <person name="Gladieux P."/>
            <person name="Hiltunen Thoren M."/>
            <person name="Johannesson H."/>
        </authorList>
    </citation>
    <scope>NUCLEOTIDE SEQUENCE</scope>
    <source>
        <strain evidence="2">CBS 103.79</strain>
    </source>
</reference>
<feature type="compositionally biased region" description="Basic and acidic residues" evidence="1">
    <location>
        <begin position="330"/>
        <end position="346"/>
    </location>
</feature>
<dbReference type="AlphaFoldDB" id="A0AAN6MBL1"/>
<feature type="region of interest" description="Disordered" evidence="1">
    <location>
        <begin position="18"/>
        <end position="244"/>
    </location>
</feature>
<dbReference type="EMBL" id="MU856323">
    <property type="protein sequence ID" value="KAK3896963.1"/>
    <property type="molecule type" value="Genomic_DNA"/>
</dbReference>
<feature type="compositionally biased region" description="Low complexity" evidence="1">
    <location>
        <begin position="86"/>
        <end position="104"/>
    </location>
</feature>
<proteinExistence type="predicted"/>
<feature type="compositionally biased region" description="Pro residues" evidence="1">
    <location>
        <begin position="120"/>
        <end position="136"/>
    </location>
</feature>
<dbReference type="Proteomes" id="UP001303889">
    <property type="component" value="Unassembled WGS sequence"/>
</dbReference>
<evidence type="ECO:0000256" key="1">
    <source>
        <dbReference type="SAM" id="MobiDB-lite"/>
    </source>
</evidence>
<accession>A0AAN6MBL1</accession>